<protein>
    <submittedName>
        <fullName evidence="1">Uncharacterized protein</fullName>
    </submittedName>
</protein>
<evidence type="ECO:0000313" key="2">
    <source>
        <dbReference type="Proteomes" id="UP001239111"/>
    </source>
</evidence>
<dbReference type="Proteomes" id="UP001239111">
    <property type="component" value="Chromosome 1"/>
</dbReference>
<organism evidence="1 2">
    <name type="scientific">Eretmocerus hayati</name>
    <dbReference type="NCBI Taxonomy" id="131215"/>
    <lineage>
        <taxon>Eukaryota</taxon>
        <taxon>Metazoa</taxon>
        <taxon>Ecdysozoa</taxon>
        <taxon>Arthropoda</taxon>
        <taxon>Hexapoda</taxon>
        <taxon>Insecta</taxon>
        <taxon>Pterygota</taxon>
        <taxon>Neoptera</taxon>
        <taxon>Endopterygota</taxon>
        <taxon>Hymenoptera</taxon>
        <taxon>Apocrita</taxon>
        <taxon>Proctotrupomorpha</taxon>
        <taxon>Chalcidoidea</taxon>
        <taxon>Aphelinidae</taxon>
        <taxon>Aphelininae</taxon>
        <taxon>Eretmocerus</taxon>
    </lineage>
</organism>
<keyword evidence="2" id="KW-1185">Reference proteome</keyword>
<accession>A0ACC2PKG9</accession>
<proteinExistence type="predicted"/>
<sequence>MSHDDSSSDESDYDGEEVERYGRLKKYVSRLAVGCKPKKARTFTSSQIEEFLTTSDDIYYFAMKVILIFGICGALQCCEFTEMFTPDVENTGTQYIVTIKDTKSYYPRKFVIGPMFYRILQKYVGLRPDDFGTATLLSHSGANLVDVKSLGGWKSDKVCQGYIENSDKHKEELFQGVVSGFRSMDSPCKAPLQENINAQNVNNDTRSHGNTSASKTKQVSVTLPAQKSFQPARLFRWKDMPKTTCTIALSSAKSVTPNLKFVSPNNPQKSSQVSHQSNSVSSIVPTCPMKSSSDRSTTSDSKEQSSRIPEARNPLMSSEVAYLVLHLHP</sequence>
<name>A0ACC2PKG9_9HYME</name>
<evidence type="ECO:0000313" key="1">
    <source>
        <dbReference type="EMBL" id="KAJ8684085.1"/>
    </source>
</evidence>
<gene>
    <name evidence="1" type="ORF">QAD02_019877</name>
</gene>
<comment type="caution">
    <text evidence="1">The sequence shown here is derived from an EMBL/GenBank/DDBJ whole genome shotgun (WGS) entry which is preliminary data.</text>
</comment>
<dbReference type="EMBL" id="CM056741">
    <property type="protein sequence ID" value="KAJ8684085.1"/>
    <property type="molecule type" value="Genomic_DNA"/>
</dbReference>
<reference evidence="1" key="1">
    <citation type="submission" date="2023-04" db="EMBL/GenBank/DDBJ databases">
        <title>A chromosome-level genome assembly of the parasitoid wasp Eretmocerus hayati.</title>
        <authorList>
            <person name="Zhong Y."/>
            <person name="Liu S."/>
            <person name="Liu Y."/>
        </authorList>
    </citation>
    <scope>NUCLEOTIDE SEQUENCE</scope>
    <source>
        <strain evidence="1">ZJU_SS_LIU_2023</strain>
    </source>
</reference>